<dbReference type="InterPro" id="IPR009057">
    <property type="entry name" value="Homeodomain-like_sf"/>
</dbReference>
<dbReference type="Proteomes" id="UP000294506">
    <property type="component" value="Unassembled WGS sequence"/>
</dbReference>
<dbReference type="PANTHER" id="PTHR47506:SF1">
    <property type="entry name" value="HTH-TYPE TRANSCRIPTIONAL REGULATOR YJDC"/>
    <property type="match status" value="1"/>
</dbReference>
<evidence type="ECO:0000313" key="6">
    <source>
        <dbReference type="EMBL" id="TDS86898.1"/>
    </source>
</evidence>
<keyword evidence="2 4" id="KW-0238">DNA-binding</keyword>
<dbReference type="Pfam" id="PF00440">
    <property type="entry name" value="TetR_N"/>
    <property type="match status" value="1"/>
</dbReference>
<comment type="caution">
    <text evidence="6">The sequence shown here is derived from an EMBL/GenBank/DDBJ whole genome shotgun (WGS) entry which is preliminary data.</text>
</comment>
<sequence length="193" mass="21272">MSTVQQVPARTRLLQAADRILFEEGIRATPVDEILRQAQVSPATLYAHFGSKDALIAEALRVRFADWRSTWDEHVISANDDTERLLAVFDARAAYAQTPQHPERWCAFLATATEMMPETGEIREVLDADTALLRTRLLHLSRPLAGDHAQDLADAVLLAYNGALTAFLRGHPRSPITAGKRLAGAAVQAYTQS</sequence>
<dbReference type="AlphaFoldDB" id="A0A4R7G6H2"/>
<dbReference type="SUPFAM" id="SSF46689">
    <property type="entry name" value="Homeodomain-like"/>
    <property type="match status" value="1"/>
</dbReference>
<dbReference type="PRINTS" id="PR00455">
    <property type="entry name" value="HTHTETR"/>
</dbReference>
<keyword evidence="3" id="KW-0804">Transcription</keyword>
<dbReference type="GO" id="GO:0003677">
    <property type="term" value="F:DNA binding"/>
    <property type="evidence" value="ECO:0007669"/>
    <property type="project" value="UniProtKB-UniRule"/>
</dbReference>
<reference evidence="6 7" key="1">
    <citation type="submission" date="2019-03" db="EMBL/GenBank/DDBJ databases">
        <title>Genomic Encyclopedia of Type Strains, Phase III (KMG-III): the genomes of soil and plant-associated and newly described type strains.</title>
        <authorList>
            <person name="Whitman W."/>
        </authorList>
    </citation>
    <scope>NUCLEOTIDE SEQUENCE [LARGE SCALE GENOMIC DNA]</scope>
    <source>
        <strain evidence="6 7">DSM 27373</strain>
    </source>
</reference>
<dbReference type="InterPro" id="IPR036271">
    <property type="entry name" value="Tet_transcr_reg_TetR-rel_C_sf"/>
</dbReference>
<dbReference type="PANTHER" id="PTHR47506">
    <property type="entry name" value="TRANSCRIPTIONAL REGULATORY PROTEIN"/>
    <property type="match status" value="1"/>
</dbReference>
<evidence type="ECO:0000256" key="2">
    <source>
        <dbReference type="ARBA" id="ARBA00023125"/>
    </source>
</evidence>
<keyword evidence="7" id="KW-1185">Reference proteome</keyword>
<gene>
    <name evidence="6" type="ORF">EV640_102193</name>
</gene>
<dbReference type="SUPFAM" id="SSF48498">
    <property type="entry name" value="Tetracyclin repressor-like, C-terminal domain"/>
    <property type="match status" value="1"/>
</dbReference>
<dbReference type="EMBL" id="SOAN01000002">
    <property type="protein sequence ID" value="TDS86898.1"/>
    <property type="molecule type" value="Genomic_DNA"/>
</dbReference>
<protein>
    <submittedName>
        <fullName evidence="6">TetR family transcriptional regulator</fullName>
    </submittedName>
</protein>
<accession>A0A4R7G6H2</accession>
<keyword evidence="1" id="KW-0805">Transcription regulation</keyword>
<evidence type="ECO:0000259" key="5">
    <source>
        <dbReference type="PROSITE" id="PS50977"/>
    </source>
</evidence>
<evidence type="ECO:0000256" key="4">
    <source>
        <dbReference type="PROSITE-ProRule" id="PRU00335"/>
    </source>
</evidence>
<dbReference type="InterPro" id="IPR001647">
    <property type="entry name" value="HTH_TetR"/>
</dbReference>
<name>A0A4R7G6H2_9MICC</name>
<feature type="DNA-binding region" description="H-T-H motif" evidence="4">
    <location>
        <begin position="30"/>
        <end position="49"/>
    </location>
</feature>
<evidence type="ECO:0000256" key="3">
    <source>
        <dbReference type="ARBA" id="ARBA00023163"/>
    </source>
</evidence>
<dbReference type="PROSITE" id="PS50977">
    <property type="entry name" value="HTH_TETR_2"/>
    <property type="match status" value="1"/>
</dbReference>
<dbReference type="RefSeq" id="WP_036477785.1">
    <property type="nucleotide sequence ID" value="NZ_JBIMET010000005.1"/>
</dbReference>
<feature type="domain" description="HTH tetR-type" evidence="5">
    <location>
        <begin position="7"/>
        <end position="67"/>
    </location>
</feature>
<evidence type="ECO:0000313" key="7">
    <source>
        <dbReference type="Proteomes" id="UP000294506"/>
    </source>
</evidence>
<dbReference type="Gene3D" id="1.10.357.10">
    <property type="entry name" value="Tetracycline Repressor, domain 2"/>
    <property type="match status" value="1"/>
</dbReference>
<proteinExistence type="predicted"/>
<evidence type="ECO:0000256" key="1">
    <source>
        <dbReference type="ARBA" id="ARBA00023015"/>
    </source>
</evidence>
<organism evidence="6 7">
    <name type="scientific">Nesterenkonia aurantiaca</name>
    <dbReference type="NCBI Taxonomy" id="1436010"/>
    <lineage>
        <taxon>Bacteria</taxon>
        <taxon>Bacillati</taxon>
        <taxon>Actinomycetota</taxon>
        <taxon>Actinomycetes</taxon>
        <taxon>Micrococcales</taxon>
        <taxon>Micrococcaceae</taxon>
        <taxon>Nesterenkonia</taxon>
    </lineage>
</organism>